<evidence type="ECO:0000313" key="1">
    <source>
        <dbReference type="EMBL" id="OHA13023.1"/>
    </source>
</evidence>
<name>A0A1G2LN78_9BACT</name>
<gene>
    <name evidence="1" type="ORF">A3G49_04780</name>
</gene>
<reference evidence="1 2" key="1">
    <citation type="journal article" date="2016" name="Nat. Commun.">
        <title>Thousands of microbial genomes shed light on interconnected biogeochemical processes in an aquifer system.</title>
        <authorList>
            <person name="Anantharaman K."/>
            <person name="Brown C.T."/>
            <person name="Hug L.A."/>
            <person name="Sharon I."/>
            <person name="Castelle C.J."/>
            <person name="Probst A.J."/>
            <person name="Thomas B.C."/>
            <person name="Singh A."/>
            <person name="Wilkins M.J."/>
            <person name="Karaoz U."/>
            <person name="Brodie E.L."/>
            <person name="Williams K.H."/>
            <person name="Hubbard S.S."/>
            <person name="Banfield J.F."/>
        </authorList>
    </citation>
    <scope>NUCLEOTIDE SEQUENCE [LARGE SCALE GENOMIC DNA]</scope>
</reference>
<evidence type="ECO:0000313" key="2">
    <source>
        <dbReference type="Proteomes" id="UP000177171"/>
    </source>
</evidence>
<dbReference type="EMBL" id="MHQY01000035">
    <property type="protein sequence ID" value="OHA13023.1"/>
    <property type="molecule type" value="Genomic_DNA"/>
</dbReference>
<dbReference type="Proteomes" id="UP000177171">
    <property type="component" value="Unassembled WGS sequence"/>
</dbReference>
<dbReference type="AlphaFoldDB" id="A0A1G2LN78"/>
<accession>A0A1G2LN78</accession>
<comment type="caution">
    <text evidence="1">The sequence shown here is derived from an EMBL/GenBank/DDBJ whole genome shotgun (WGS) entry which is preliminary data.</text>
</comment>
<protein>
    <submittedName>
        <fullName evidence="1">Uncharacterized protein</fullName>
    </submittedName>
</protein>
<proteinExistence type="predicted"/>
<sequence length="108" mass="12772">MNPEKSPQEQSPFFNDRDVQRLIESHKILPEDFGLIEKLAGFDKNLFIETLHNTFSFYKNSRRELQTLMENSKNEEQKKLCELSLKFFDKYGMSASMNMVSVLEDRKT</sequence>
<organism evidence="1 2">
    <name type="scientific">Candidatus Sungbacteria bacterium RIFCSPLOWO2_12_FULL_41_11</name>
    <dbReference type="NCBI Taxonomy" id="1802286"/>
    <lineage>
        <taxon>Bacteria</taxon>
        <taxon>Candidatus Sungiibacteriota</taxon>
    </lineage>
</organism>